<reference evidence="2 4" key="1">
    <citation type="journal article" date="2022" name="Front. Cell. Infect. Microbiol.">
        <title>The Genomes of Two Strains of Taenia crassiceps the Animal Model for the Study of Human Cysticercosis.</title>
        <authorList>
            <person name="Bobes R.J."/>
            <person name="Estrada K."/>
            <person name="Rios-Valencia D.G."/>
            <person name="Calderon-Gallegos A."/>
            <person name="de la Torre P."/>
            <person name="Carrero J.C."/>
            <person name="Sanchez-Flores A."/>
            <person name="Laclette J.P."/>
        </authorList>
    </citation>
    <scope>NUCLEOTIDE SEQUENCE [LARGE SCALE GENOMIC DNA]</scope>
    <source>
        <strain evidence="2">WFUcys</strain>
    </source>
</reference>
<dbReference type="EMBL" id="JAKROA010000027">
    <property type="protein sequence ID" value="KAL5102741.1"/>
    <property type="molecule type" value="Genomic_DNA"/>
</dbReference>
<sequence>MIGHRVSESHILRPILKTLCDWTSKYKTHPLQNCLPRNDFQRAIVHVSNFDIHFNISNLWEEDHHPHESPEGPSIEAFDAVVYLANPTSKRHVGRNPWHHLERLINRILSITPDAFLRLPILLILDIESEQTEDSTPPRGRAFQEDEEPPVDPNTCDWWRVWRLHQREGIFVNMFEAFQWAALQITTLKGKGSSEE</sequence>
<reference evidence="2" key="2">
    <citation type="submission" date="2024-12" db="EMBL/GenBank/DDBJ databases">
        <authorList>
            <person name="Estrada K."/>
            <person name="Bobes R.J."/>
            <person name="Sanchez-Flores A."/>
            <person name="Laclette J.P."/>
        </authorList>
    </citation>
    <scope>NUCLEOTIDE SEQUENCE</scope>
    <source>
        <strain evidence="2">WFUcys</strain>
        <tissue evidence="2">Peritoneal cavity of infected mice</tissue>
    </source>
</reference>
<dbReference type="EMBL" id="JAKROA010000027">
    <property type="protein sequence ID" value="KAL5102738.1"/>
    <property type="molecule type" value="Genomic_DNA"/>
</dbReference>
<evidence type="ECO:0000256" key="1">
    <source>
        <dbReference type="SAM" id="MobiDB-lite"/>
    </source>
</evidence>
<protein>
    <submittedName>
        <fullName evidence="2">Uncharacterized protein</fullName>
    </submittedName>
</protein>
<proteinExistence type="predicted"/>
<dbReference type="Proteomes" id="UP001651158">
    <property type="component" value="Unassembled WGS sequence"/>
</dbReference>
<name>A0ABR4PZC8_9CEST</name>
<evidence type="ECO:0000313" key="2">
    <source>
        <dbReference type="EMBL" id="KAL5102738.1"/>
    </source>
</evidence>
<accession>A0ABR4PZC8</accession>
<gene>
    <name evidence="2" type="ORF">TcWFU_007303</name>
    <name evidence="3" type="ORF">TcWFU_008172</name>
</gene>
<feature type="region of interest" description="Disordered" evidence="1">
    <location>
        <begin position="132"/>
        <end position="152"/>
    </location>
</feature>
<keyword evidence="4" id="KW-1185">Reference proteome</keyword>
<evidence type="ECO:0000313" key="4">
    <source>
        <dbReference type="Proteomes" id="UP001651158"/>
    </source>
</evidence>
<organism evidence="2 4">
    <name type="scientific">Taenia crassiceps</name>
    <dbReference type="NCBI Taxonomy" id="6207"/>
    <lineage>
        <taxon>Eukaryota</taxon>
        <taxon>Metazoa</taxon>
        <taxon>Spiralia</taxon>
        <taxon>Lophotrochozoa</taxon>
        <taxon>Platyhelminthes</taxon>
        <taxon>Cestoda</taxon>
        <taxon>Eucestoda</taxon>
        <taxon>Cyclophyllidea</taxon>
        <taxon>Taeniidae</taxon>
        <taxon>Taenia</taxon>
    </lineage>
</organism>
<evidence type="ECO:0000313" key="3">
    <source>
        <dbReference type="EMBL" id="KAL5102741.1"/>
    </source>
</evidence>
<comment type="caution">
    <text evidence="2">The sequence shown here is derived from an EMBL/GenBank/DDBJ whole genome shotgun (WGS) entry which is preliminary data.</text>
</comment>